<organism evidence="1 2">
    <name type="scientific">Paxillus rubicundulus Ve08.2h10</name>
    <dbReference type="NCBI Taxonomy" id="930991"/>
    <lineage>
        <taxon>Eukaryota</taxon>
        <taxon>Fungi</taxon>
        <taxon>Dikarya</taxon>
        <taxon>Basidiomycota</taxon>
        <taxon>Agaricomycotina</taxon>
        <taxon>Agaricomycetes</taxon>
        <taxon>Agaricomycetidae</taxon>
        <taxon>Boletales</taxon>
        <taxon>Paxilineae</taxon>
        <taxon>Paxillaceae</taxon>
        <taxon>Paxillus</taxon>
    </lineage>
</organism>
<evidence type="ECO:0000313" key="2">
    <source>
        <dbReference type="Proteomes" id="UP000054538"/>
    </source>
</evidence>
<reference evidence="2" key="2">
    <citation type="submission" date="2015-01" db="EMBL/GenBank/DDBJ databases">
        <title>Evolutionary Origins and Diversification of the Mycorrhizal Mutualists.</title>
        <authorList>
            <consortium name="DOE Joint Genome Institute"/>
            <consortium name="Mycorrhizal Genomics Consortium"/>
            <person name="Kohler A."/>
            <person name="Kuo A."/>
            <person name="Nagy L.G."/>
            <person name="Floudas D."/>
            <person name="Copeland A."/>
            <person name="Barry K.W."/>
            <person name="Cichocki N."/>
            <person name="Veneault-Fourrey C."/>
            <person name="LaButti K."/>
            <person name="Lindquist E.A."/>
            <person name="Lipzen A."/>
            <person name="Lundell T."/>
            <person name="Morin E."/>
            <person name="Murat C."/>
            <person name="Riley R."/>
            <person name="Ohm R."/>
            <person name="Sun H."/>
            <person name="Tunlid A."/>
            <person name="Henrissat B."/>
            <person name="Grigoriev I.V."/>
            <person name="Hibbett D.S."/>
            <person name="Martin F."/>
        </authorList>
    </citation>
    <scope>NUCLEOTIDE SEQUENCE [LARGE SCALE GENOMIC DNA]</scope>
    <source>
        <strain evidence="2">Ve08.2h10</strain>
    </source>
</reference>
<feature type="non-terminal residue" evidence="1">
    <location>
        <position position="1"/>
    </location>
</feature>
<protein>
    <submittedName>
        <fullName evidence="1">Uncharacterized protein</fullName>
    </submittedName>
</protein>
<gene>
    <name evidence="1" type="ORF">PAXRUDRAFT_51592</name>
</gene>
<dbReference type="HOGENOM" id="CLU_098888_0_0_1"/>
<accession>A0A0D0CYA3</accession>
<dbReference type="AlphaFoldDB" id="A0A0D0CYA3"/>
<dbReference type="STRING" id="930991.A0A0D0CYA3"/>
<dbReference type="InParanoid" id="A0A0D0CYA3"/>
<feature type="non-terminal residue" evidence="1">
    <location>
        <position position="170"/>
    </location>
</feature>
<proteinExistence type="predicted"/>
<dbReference type="OrthoDB" id="2692743at2759"/>
<name>A0A0D0CYA3_9AGAM</name>
<keyword evidence="2" id="KW-1185">Reference proteome</keyword>
<dbReference type="Proteomes" id="UP000054538">
    <property type="component" value="Unassembled WGS sequence"/>
</dbReference>
<dbReference type="EMBL" id="KN827613">
    <property type="protein sequence ID" value="KIK76206.1"/>
    <property type="molecule type" value="Genomic_DNA"/>
</dbReference>
<evidence type="ECO:0000313" key="1">
    <source>
        <dbReference type="EMBL" id="KIK76206.1"/>
    </source>
</evidence>
<sequence>EVTNHTNGTLFLERQLLCLMGEDLNLESAATILLHITQIPKLPLIAKEAICAVAFILGHVLSSKLAADLQNQLQASLVDSVTKHVIVALSPHFAQLQGSAEDLQDKIVALAKLQKDTEVKEVIAQGLLSASMDCTEEEADGLLNSLKNIKNIINILTPSLESTQSQINAL</sequence>
<reference evidence="1 2" key="1">
    <citation type="submission" date="2014-04" db="EMBL/GenBank/DDBJ databases">
        <authorList>
            <consortium name="DOE Joint Genome Institute"/>
            <person name="Kuo A."/>
            <person name="Kohler A."/>
            <person name="Jargeat P."/>
            <person name="Nagy L.G."/>
            <person name="Floudas D."/>
            <person name="Copeland A."/>
            <person name="Barry K.W."/>
            <person name="Cichocki N."/>
            <person name="Veneault-Fourrey C."/>
            <person name="LaButti K."/>
            <person name="Lindquist E.A."/>
            <person name="Lipzen A."/>
            <person name="Lundell T."/>
            <person name="Morin E."/>
            <person name="Murat C."/>
            <person name="Sun H."/>
            <person name="Tunlid A."/>
            <person name="Henrissat B."/>
            <person name="Grigoriev I.V."/>
            <person name="Hibbett D.S."/>
            <person name="Martin F."/>
            <person name="Nordberg H.P."/>
            <person name="Cantor M.N."/>
            <person name="Hua S.X."/>
        </authorList>
    </citation>
    <scope>NUCLEOTIDE SEQUENCE [LARGE SCALE GENOMIC DNA]</scope>
    <source>
        <strain evidence="1 2">Ve08.2h10</strain>
    </source>
</reference>